<dbReference type="OrthoDB" id="7062264at2"/>
<feature type="transmembrane region" description="Helical" evidence="1">
    <location>
        <begin position="115"/>
        <end position="137"/>
    </location>
</feature>
<evidence type="ECO:0000313" key="3">
    <source>
        <dbReference type="EMBL" id="SFN28821.1"/>
    </source>
</evidence>
<keyword evidence="5" id="KW-1185">Reference proteome</keyword>
<name>A0A1I4XSI6_9PSEU</name>
<evidence type="ECO:0000313" key="2">
    <source>
        <dbReference type="EMBL" id="RKT84632.1"/>
    </source>
</evidence>
<evidence type="ECO:0000256" key="1">
    <source>
        <dbReference type="SAM" id="Phobius"/>
    </source>
</evidence>
<dbReference type="InterPro" id="IPR021315">
    <property type="entry name" value="Gap/Sap"/>
</dbReference>
<feature type="transmembrane region" description="Helical" evidence="1">
    <location>
        <begin position="6"/>
        <end position="29"/>
    </location>
</feature>
<protein>
    <submittedName>
        <fullName evidence="3">Cytochrome c biogenesis protein CcdA</fullName>
    </submittedName>
</protein>
<dbReference type="Proteomes" id="UP000270697">
    <property type="component" value="Unassembled WGS sequence"/>
</dbReference>
<dbReference type="EMBL" id="FOUP01000003">
    <property type="protein sequence ID" value="SFN28821.1"/>
    <property type="molecule type" value="Genomic_DNA"/>
</dbReference>
<reference evidence="2 5" key="2">
    <citation type="submission" date="2018-10" db="EMBL/GenBank/DDBJ databases">
        <title>Sequencing the genomes of 1000 actinobacteria strains.</title>
        <authorList>
            <person name="Klenk H.-P."/>
        </authorList>
    </citation>
    <scope>NUCLEOTIDE SEQUENCE [LARGE SCALE GENOMIC DNA]</scope>
    <source>
        <strain evidence="2 5">DSM 45119</strain>
    </source>
</reference>
<dbReference type="Pfam" id="PF11139">
    <property type="entry name" value="SfLAP"/>
    <property type="match status" value="1"/>
</dbReference>
<evidence type="ECO:0000313" key="4">
    <source>
        <dbReference type="Proteomes" id="UP000199398"/>
    </source>
</evidence>
<keyword evidence="1" id="KW-0472">Membrane</keyword>
<dbReference type="AlphaFoldDB" id="A0A1I4XSI6"/>
<dbReference type="Proteomes" id="UP000199398">
    <property type="component" value="Unassembled WGS sequence"/>
</dbReference>
<reference evidence="3 4" key="1">
    <citation type="submission" date="2016-10" db="EMBL/GenBank/DDBJ databases">
        <authorList>
            <person name="de Groot N.N."/>
        </authorList>
    </citation>
    <scope>NUCLEOTIDE SEQUENCE [LARGE SCALE GENOMIC DNA]</scope>
    <source>
        <strain evidence="3 4">CPCC 201259</strain>
    </source>
</reference>
<dbReference type="STRING" id="455193.SAMN05421805_103572"/>
<evidence type="ECO:0000313" key="5">
    <source>
        <dbReference type="Proteomes" id="UP000270697"/>
    </source>
</evidence>
<feature type="transmembrane region" description="Helical" evidence="1">
    <location>
        <begin position="149"/>
        <end position="174"/>
    </location>
</feature>
<dbReference type="RefSeq" id="WP_093151362.1">
    <property type="nucleotide sequence ID" value="NZ_FOUP01000003.1"/>
</dbReference>
<feature type="transmembrane region" description="Helical" evidence="1">
    <location>
        <begin position="200"/>
        <end position="220"/>
    </location>
</feature>
<keyword evidence="1" id="KW-0812">Transmembrane</keyword>
<sequence>MSALLGFYGLSLIDALNPSALAVAVILALRGGPYRSRVAVYAAAIFATYLTLGLLIYFGLDGVLRLADGLWVERVGNALAAIGGLAMLIIALFPPKRFRSGVRLPSLPQNLPMPAVFGTGVAITLAEFTTALPYLGAIGILRGYTAEPLLAVLLLIGYNVVFVLPPLLLVTGFARFEPRVRPKLQQWLDKRKSKEADGTWLWILGIVGFLLARQGVIYYAGLFGWLPTGG</sequence>
<organism evidence="3 4">
    <name type="scientific">Saccharopolyspora antimicrobica</name>
    <dbReference type="NCBI Taxonomy" id="455193"/>
    <lineage>
        <taxon>Bacteria</taxon>
        <taxon>Bacillati</taxon>
        <taxon>Actinomycetota</taxon>
        <taxon>Actinomycetes</taxon>
        <taxon>Pseudonocardiales</taxon>
        <taxon>Pseudonocardiaceae</taxon>
        <taxon>Saccharopolyspora</taxon>
    </lineage>
</organism>
<accession>A0A1I4XSI6</accession>
<feature type="transmembrane region" description="Helical" evidence="1">
    <location>
        <begin position="75"/>
        <end position="94"/>
    </location>
</feature>
<gene>
    <name evidence="2" type="ORF">ATL45_2956</name>
    <name evidence="3" type="ORF">SAMN05421805_103572</name>
</gene>
<dbReference type="EMBL" id="RBXX01000002">
    <property type="protein sequence ID" value="RKT84632.1"/>
    <property type="molecule type" value="Genomic_DNA"/>
</dbReference>
<feature type="transmembrane region" description="Helical" evidence="1">
    <location>
        <begin position="38"/>
        <end position="60"/>
    </location>
</feature>
<keyword evidence="1" id="KW-1133">Transmembrane helix</keyword>
<proteinExistence type="predicted"/>